<dbReference type="RefSeq" id="WP_380803742.1">
    <property type="nucleotide sequence ID" value="NZ_JBHUIV010000018.1"/>
</dbReference>
<accession>A0ABW5BCP9</accession>
<feature type="transmembrane region" description="Helical" evidence="1">
    <location>
        <begin position="29"/>
        <end position="49"/>
    </location>
</feature>
<keyword evidence="1" id="KW-0472">Membrane</keyword>
<comment type="caution">
    <text evidence="2">The sequence shown here is derived from an EMBL/GenBank/DDBJ whole genome shotgun (WGS) entry which is preliminary data.</text>
</comment>
<sequence>MKSLLFSGLVLILMFLIAIGFYLDWIDQYQLKASLFGATLLWFVGKFFLERKKA</sequence>
<evidence type="ECO:0000256" key="1">
    <source>
        <dbReference type="SAM" id="Phobius"/>
    </source>
</evidence>
<protein>
    <submittedName>
        <fullName evidence="2">Uncharacterized protein</fullName>
    </submittedName>
</protein>
<evidence type="ECO:0000313" key="3">
    <source>
        <dbReference type="Proteomes" id="UP001597414"/>
    </source>
</evidence>
<keyword evidence="1" id="KW-0812">Transmembrane</keyword>
<keyword evidence="3" id="KW-1185">Reference proteome</keyword>
<organism evidence="2 3">
    <name type="scientific">Shivajiella indica</name>
    <dbReference type="NCBI Taxonomy" id="872115"/>
    <lineage>
        <taxon>Bacteria</taxon>
        <taxon>Pseudomonadati</taxon>
        <taxon>Bacteroidota</taxon>
        <taxon>Cytophagia</taxon>
        <taxon>Cytophagales</taxon>
        <taxon>Cyclobacteriaceae</taxon>
        <taxon>Shivajiella</taxon>
    </lineage>
</organism>
<feature type="transmembrane region" description="Helical" evidence="1">
    <location>
        <begin position="5"/>
        <end position="23"/>
    </location>
</feature>
<dbReference type="EMBL" id="JBHUIV010000018">
    <property type="protein sequence ID" value="MFD2202615.1"/>
    <property type="molecule type" value="Genomic_DNA"/>
</dbReference>
<name>A0ABW5BCP9_9BACT</name>
<reference evidence="3" key="1">
    <citation type="journal article" date="2019" name="Int. J. Syst. Evol. Microbiol.">
        <title>The Global Catalogue of Microorganisms (GCM) 10K type strain sequencing project: providing services to taxonomists for standard genome sequencing and annotation.</title>
        <authorList>
            <consortium name="The Broad Institute Genomics Platform"/>
            <consortium name="The Broad Institute Genome Sequencing Center for Infectious Disease"/>
            <person name="Wu L."/>
            <person name="Ma J."/>
        </authorList>
    </citation>
    <scope>NUCLEOTIDE SEQUENCE [LARGE SCALE GENOMIC DNA]</scope>
    <source>
        <strain evidence="3">KCTC 19812</strain>
    </source>
</reference>
<proteinExistence type="predicted"/>
<evidence type="ECO:0000313" key="2">
    <source>
        <dbReference type="EMBL" id="MFD2202615.1"/>
    </source>
</evidence>
<dbReference type="Proteomes" id="UP001597414">
    <property type="component" value="Unassembled WGS sequence"/>
</dbReference>
<gene>
    <name evidence="2" type="ORF">ACFSKV_13645</name>
</gene>
<keyword evidence="1" id="KW-1133">Transmembrane helix</keyword>